<proteinExistence type="predicted"/>
<dbReference type="Proteomes" id="UP000585614">
    <property type="component" value="Unassembled WGS sequence"/>
</dbReference>
<organism evidence="6 7">
    <name type="scientific">Rhinolophus ferrumequinum</name>
    <name type="common">Greater horseshoe bat</name>
    <dbReference type="NCBI Taxonomy" id="59479"/>
    <lineage>
        <taxon>Eukaryota</taxon>
        <taxon>Metazoa</taxon>
        <taxon>Chordata</taxon>
        <taxon>Craniata</taxon>
        <taxon>Vertebrata</taxon>
        <taxon>Euteleostomi</taxon>
        <taxon>Mammalia</taxon>
        <taxon>Eutheria</taxon>
        <taxon>Laurasiatheria</taxon>
        <taxon>Chiroptera</taxon>
        <taxon>Yinpterochiroptera</taxon>
        <taxon>Rhinolophoidea</taxon>
        <taxon>Rhinolophidae</taxon>
        <taxon>Rhinolophinae</taxon>
        <taxon>Rhinolophus</taxon>
    </lineage>
</organism>
<evidence type="ECO:0000256" key="2">
    <source>
        <dbReference type="ARBA" id="ARBA00022692"/>
    </source>
</evidence>
<evidence type="ECO:0000256" key="3">
    <source>
        <dbReference type="ARBA" id="ARBA00022989"/>
    </source>
</evidence>
<comment type="subcellular location">
    <subcellularLocation>
        <location evidence="1">Membrane</location>
        <topology evidence="1">Multi-pass membrane protein</topology>
    </subcellularLocation>
</comment>
<gene>
    <name evidence="6" type="ORF">mRhiFer1_015614</name>
</gene>
<accession>A0A7J7ZEJ3</accession>
<dbReference type="PANTHER" id="PTHR10924:SF6">
    <property type="entry name" value="SOLUTE CARRIER FAMILY 49 MEMBER A3"/>
    <property type="match status" value="1"/>
</dbReference>
<keyword evidence="2 5" id="KW-0812">Transmembrane</keyword>
<sequence length="116" mass="12319">MELAVESSFPVGEGAAAGLVFVLGQAEGMLVMLLLTSLTVRRAQPSFSTCQDGLDPLDWRVSMLLMAGLSVLFSCCLVLFFHPPYRRLQAEAGTSTSIQDGCPAAADHMPCLAESP</sequence>
<dbReference type="GO" id="GO:0016020">
    <property type="term" value="C:membrane"/>
    <property type="evidence" value="ECO:0007669"/>
    <property type="project" value="UniProtKB-SubCell"/>
</dbReference>
<evidence type="ECO:0000256" key="1">
    <source>
        <dbReference type="ARBA" id="ARBA00004141"/>
    </source>
</evidence>
<reference evidence="6 7" key="1">
    <citation type="journal article" date="2020" name="Nature">
        <title>Six reference-quality genomes reveal evolution of bat adaptations.</title>
        <authorList>
            <person name="Jebb D."/>
            <person name="Huang Z."/>
            <person name="Pippel M."/>
            <person name="Hughes G.M."/>
            <person name="Lavrichenko K."/>
            <person name="Devanna P."/>
            <person name="Winkler S."/>
            <person name="Jermiin L.S."/>
            <person name="Skirmuntt E.C."/>
            <person name="Katzourakis A."/>
            <person name="Burkitt-Gray L."/>
            <person name="Ray D.A."/>
            <person name="Sullivan K.A.M."/>
            <person name="Roscito J.G."/>
            <person name="Kirilenko B.M."/>
            <person name="Davalos L.M."/>
            <person name="Corthals A.P."/>
            <person name="Power M.L."/>
            <person name="Jones G."/>
            <person name="Ransome R.D."/>
            <person name="Dechmann D.K.N."/>
            <person name="Locatelli A.G."/>
            <person name="Puechmaille S.J."/>
            <person name="Fedrigo O."/>
            <person name="Jarvis E.D."/>
            <person name="Hiller M."/>
            <person name="Vernes S.C."/>
            <person name="Myers E.W."/>
            <person name="Teeling E.C."/>
        </authorList>
    </citation>
    <scope>NUCLEOTIDE SEQUENCE [LARGE SCALE GENOMIC DNA]</scope>
    <source>
        <strain evidence="6">MRhiFer1</strain>
        <tissue evidence="6">Lung</tissue>
    </source>
</reference>
<keyword evidence="4 5" id="KW-0472">Membrane</keyword>
<comment type="caution">
    <text evidence="6">The sequence shown here is derived from an EMBL/GenBank/DDBJ whole genome shotgun (WGS) entry which is preliminary data.</text>
</comment>
<keyword evidence="3 5" id="KW-1133">Transmembrane helix</keyword>
<protein>
    <submittedName>
        <fullName evidence="6">Solute carrier family 49 member 3</fullName>
    </submittedName>
</protein>
<dbReference type="PANTHER" id="PTHR10924">
    <property type="entry name" value="MAJOR FACILITATOR SUPERFAMILY PROTEIN-RELATED"/>
    <property type="match status" value="1"/>
</dbReference>
<feature type="transmembrane region" description="Helical" evidence="5">
    <location>
        <begin position="61"/>
        <end position="81"/>
    </location>
</feature>
<name>A0A7J7ZEJ3_RHIFE</name>
<dbReference type="AlphaFoldDB" id="A0A7J7ZEJ3"/>
<evidence type="ECO:0000256" key="4">
    <source>
        <dbReference type="ARBA" id="ARBA00023136"/>
    </source>
</evidence>
<dbReference type="InterPro" id="IPR049680">
    <property type="entry name" value="FLVCR1-2_SLC49-like"/>
</dbReference>
<feature type="transmembrane region" description="Helical" evidence="5">
    <location>
        <begin position="15"/>
        <end position="40"/>
    </location>
</feature>
<evidence type="ECO:0000313" key="6">
    <source>
        <dbReference type="EMBL" id="KAF6372509.1"/>
    </source>
</evidence>
<evidence type="ECO:0000256" key="5">
    <source>
        <dbReference type="SAM" id="Phobius"/>
    </source>
</evidence>
<evidence type="ECO:0000313" key="7">
    <source>
        <dbReference type="Proteomes" id="UP000585614"/>
    </source>
</evidence>
<dbReference type="EMBL" id="JACAGC010000004">
    <property type="protein sequence ID" value="KAF6372509.1"/>
    <property type="molecule type" value="Genomic_DNA"/>
</dbReference>